<proteinExistence type="predicted"/>
<accession>X0XI74</accession>
<dbReference type="PANTHER" id="PTHR24960:SF79">
    <property type="entry name" value="PHOTOSYSTEM I IRON-SULFUR CENTER"/>
    <property type="match status" value="1"/>
</dbReference>
<name>X0XI74_9ZZZZ</name>
<dbReference type="PANTHER" id="PTHR24960">
    <property type="entry name" value="PHOTOSYSTEM I IRON-SULFUR CENTER-RELATED"/>
    <property type="match status" value="1"/>
</dbReference>
<gene>
    <name evidence="6" type="ORF">S01H1_61562</name>
</gene>
<protein>
    <recommendedName>
        <fullName evidence="5">4Fe-4S ferredoxin-type domain-containing protein</fullName>
    </recommendedName>
</protein>
<keyword evidence="3" id="KW-0408">Iron</keyword>
<feature type="domain" description="4Fe-4S ferredoxin-type" evidence="5">
    <location>
        <begin position="204"/>
        <end position="233"/>
    </location>
</feature>
<sequence length="253" mass="27934">KEPFKSLAKKTEKVFVRLGLEKEIEKDSFTALKIHFGEKGNKGFIKPLWLSSLIKRLKQKKAQVFLTDTNTLYIGYRSNSVKHHQLAYGHGFTQAALGIPVIIADGIIGRYEENVQVDFPRVKTAKVAGTFGHVDILLCLSHFTGHILTGFGAAIKNLGMGCASRAGKLEQHSVVHPRVNQEVCKFCGTCFDYCPADSIVEKNGKAFIKEDKCIGCGECLVVCTAGAIKLTWDNDKVRVQEKMAEYAAAVQKL</sequence>
<feature type="non-terminal residue" evidence="6">
    <location>
        <position position="1"/>
    </location>
</feature>
<feature type="non-terminal residue" evidence="6">
    <location>
        <position position="253"/>
    </location>
</feature>
<keyword evidence="1" id="KW-0004">4Fe-4S</keyword>
<reference evidence="6" key="1">
    <citation type="journal article" date="2014" name="Front. Microbiol.">
        <title>High frequency of phylogenetically diverse reductive dehalogenase-homologous genes in deep subseafloor sedimentary metagenomes.</title>
        <authorList>
            <person name="Kawai M."/>
            <person name="Futagami T."/>
            <person name="Toyoda A."/>
            <person name="Takaki Y."/>
            <person name="Nishi S."/>
            <person name="Hori S."/>
            <person name="Arai W."/>
            <person name="Tsubouchi T."/>
            <person name="Morono Y."/>
            <person name="Uchiyama I."/>
            <person name="Ito T."/>
            <person name="Fujiyama A."/>
            <person name="Inagaki F."/>
            <person name="Takami H."/>
        </authorList>
    </citation>
    <scope>NUCLEOTIDE SEQUENCE</scope>
    <source>
        <strain evidence="6">Expedition CK06-06</strain>
    </source>
</reference>
<dbReference type="GO" id="GO:0051539">
    <property type="term" value="F:4 iron, 4 sulfur cluster binding"/>
    <property type="evidence" value="ECO:0007669"/>
    <property type="project" value="UniProtKB-KW"/>
</dbReference>
<dbReference type="GO" id="GO:0046872">
    <property type="term" value="F:metal ion binding"/>
    <property type="evidence" value="ECO:0007669"/>
    <property type="project" value="UniProtKB-KW"/>
</dbReference>
<organism evidence="6">
    <name type="scientific">marine sediment metagenome</name>
    <dbReference type="NCBI Taxonomy" id="412755"/>
    <lineage>
        <taxon>unclassified sequences</taxon>
        <taxon>metagenomes</taxon>
        <taxon>ecological metagenomes</taxon>
    </lineage>
</organism>
<dbReference type="PROSITE" id="PS51379">
    <property type="entry name" value="4FE4S_FER_2"/>
    <property type="match status" value="2"/>
</dbReference>
<evidence type="ECO:0000256" key="2">
    <source>
        <dbReference type="ARBA" id="ARBA00022723"/>
    </source>
</evidence>
<dbReference type="Gene3D" id="3.30.70.20">
    <property type="match status" value="1"/>
</dbReference>
<keyword evidence="2" id="KW-0479">Metal-binding</keyword>
<evidence type="ECO:0000256" key="3">
    <source>
        <dbReference type="ARBA" id="ARBA00023004"/>
    </source>
</evidence>
<evidence type="ECO:0000259" key="5">
    <source>
        <dbReference type="PROSITE" id="PS51379"/>
    </source>
</evidence>
<dbReference type="InterPro" id="IPR017896">
    <property type="entry name" value="4Fe4S_Fe-S-bd"/>
</dbReference>
<keyword evidence="4" id="KW-0411">Iron-sulfur</keyword>
<dbReference type="SUPFAM" id="SSF54862">
    <property type="entry name" value="4Fe-4S ferredoxins"/>
    <property type="match status" value="1"/>
</dbReference>
<feature type="domain" description="4Fe-4S ferredoxin-type" evidence="5">
    <location>
        <begin position="175"/>
        <end position="203"/>
    </location>
</feature>
<dbReference type="AlphaFoldDB" id="X0XI74"/>
<dbReference type="EMBL" id="BARS01040376">
    <property type="protein sequence ID" value="GAG35082.1"/>
    <property type="molecule type" value="Genomic_DNA"/>
</dbReference>
<dbReference type="Pfam" id="PF04015">
    <property type="entry name" value="DUF362"/>
    <property type="match status" value="1"/>
</dbReference>
<comment type="caution">
    <text evidence="6">The sequence shown here is derived from an EMBL/GenBank/DDBJ whole genome shotgun (WGS) entry which is preliminary data.</text>
</comment>
<evidence type="ECO:0000256" key="1">
    <source>
        <dbReference type="ARBA" id="ARBA00022485"/>
    </source>
</evidence>
<evidence type="ECO:0000313" key="6">
    <source>
        <dbReference type="EMBL" id="GAG35082.1"/>
    </source>
</evidence>
<evidence type="ECO:0000256" key="4">
    <source>
        <dbReference type="ARBA" id="ARBA00023014"/>
    </source>
</evidence>
<dbReference type="InterPro" id="IPR007160">
    <property type="entry name" value="DUF362"/>
</dbReference>
<dbReference type="InterPro" id="IPR050157">
    <property type="entry name" value="PSI_iron-sulfur_center"/>
</dbReference>